<feature type="region of interest" description="Disordered" evidence="1">
    <location>
        <begin position="487"/>
        <end position="576"/>
    </location>
</feature>
<feature type="compositionally biased region" description="Polar residues" evidence="1">
    <location>
        <begin position="307"/>
        <end position="334"/>
    </location>
</feature>
<feature type="compositionally biased region" description="Polar residues" evidence="1">
    <location>
        <begin position="256"/>
        <end position="266"/>
    </location>
</feature>
<feature type="compositionally biased region" description="Basic and acidic residues" evidence="1">
    <location>
        <begin position="868"/>
        <end position="877"/>
    </location>
</feature>
<dbReference type="OrthoDB" id="5626571at2759"/>
<proteinExistence type="predicted"/>
<feature type="region of interest" description="Disordered" evidence="1">
    <location>
        <begin position="252"/>
        <end position="406"/>
    </location>
</feature>
<gene>
    <name evidence="2" type="ORF">BB560_005160</name>
</gene>
<keyword evidence="3" id="KW-1185">Reference proteome</keyword>
<feature type="compositionally biased region" description="Polar residues" evidence="1">
    <location>
        <begin position="850"/>
        <end position="863"/>
    </location>
</feature>
<name>A0A2T9Z7D3_9FUNG</name>
<reference evidence="2 3" key="1">
    <citation type="journal article" date="2018" name="MBio">
        <title>Comparative Genomics Reveals the Core Gene Toolbox for the Fungus-Insect Symbiosis.</title>
        <authorList>
            <person name="Wang Y."/>
            <person name="Stata M."/>
            <person name="Wang W."/>
            <person name="Stajich J.E."/>
            <person name="White M.M."/>
            <person name="Moncalvo J.M."/>
        </authorList>
    </citation>
    <scope>NUCLEOTIDE SEQUENCE [LARGE SCALE GENOMIC DNA]</scope>
    <source>
        <strain evidence="2 3">SC-DP-2</strain>
    </source>
</reference>
<feature type="compositionally biased region" description="Polar residues" evidence="1">
    <location>
        <begin position="160"/>
        <end position="172"/>
    </location>
</feature>
<sequence length="1075" mass="119949">MFSKTSPLVTQEMDSPGPINQPYDPIPKPISPESPSKDSVLLSTDDRYQLSSVDNDNSIIQPESPNKKAPVFPKTNKLASKRHSISEVQHFSPKPHPSELPVNRNSHSKEHKLFNKESPDSKSRHSGNENTDNSSSDHSSLPSRPKPSNTGQLDVLAFVTVNTPPIATNSSKKYYPHKGSYSSLKSKPQYPAMPDTVAPYQPSNTHSYQNDPKLLQNSTPVRNARPALGSFHTIPKTKKVVVLNDNGNHEIPMSEIKQSIPSPNSTESEDEETWELRSVEAKKTARKFQYAGSPSLRFLRDPDNPPLYSSTTNLQNTKPPNVFDNQYPLNSPTYLKSKPTSKTNPKSNTDATHLHDPSTVSTPNKAKSRRNKSSSLKKHSPSESHSTSRFPDSMDIKNDGFKNTPEFQYHYSESHSQSYTTTYHQFPPTARATEFRNNPEMIPYPPGNMANSPLRFNSKTSNTDPNIPRIASPAHFSAKNKKVYNTNIQSTQPGSGMPLQSSSVDSPPLEPNIPENRSLVPSAHLSTPVNKKHAAKARITKSKTTQLKKRSLASALKKQPPSSADGETTETDEENASLAPFSPIFYTSKQSLVNRNPIYSHNFAPRSEQITRNARYSFSQSRPMVQQMSPTSRIVQRESNQFGNTNYPSSEVKPSTRLQESNPFLSSKPRPINRDIKYANFPNAPPHPSARPSDNNGAQTTEDANPSAGLQSHYRESPFSSQPRVSNYSMPRSLHAEQDAQTRSNSLRNSSSVAQKRHIPNEYTDPENPNDQALSESKYGHANELPSFFNPRSSRTQSLFGSPGFNSANSSRLGKPVFMRKSSEELGDTTETDDEITASSQCYNFPRTPVRSNSHLVNHSRTQPIYHHRAESTRDDYPMSANNGDPSLTHHHQGLPRDNPSPSELPSSNFYSHKSPSLNRNKPGSNPQRDPSTPARLAQPVRSTTAANQMTPKTAGRSNFYSHGSKTSYNRMRPHPYERNIPSSMEREKFASSIFTNTSKDKEGDKPVYSVFKTKAAELSDNNESFLSTSNPLRSQRRSYKQQKKKDHIKNEIQKQQPEVSEPLSSISAKSKDKN</sequence>
<evidence type="ECO:0000313" key="3">
    <source>
        <dbReference type="Proteomes" id="UP000245609"/>
    </source>
</evidence>
<dbReference type="EMBL" id="MBFS01001974">
    <property type="protein sequence ID" value="PVV00455.1"/>
    <property type="molecule type" value="Genomic_DNA"/>
</dbReference>
<feature type="compositionally biased region" description="Polar residues" evidence="1">
    <location>
        <begin position="741"/>
        <end position="754"/>
    </location>
</feature>
<feature type="compositionally biased region" description="Polar residues" evidence="1">
    <location>
        <begin position="1"/>
        <end position="13"/>
    </location>
</feature>
<organism evidence="2 3">
    <name type="scientific">Smittium megazygosporum</name>
    <dbReference type="NCBI Taxonomy" id="133381"/>
    <lineage>
        <taxon>Eukaryota</taxon>
        <taxon>Fungi</taxon>
        <taxon>Fungi incertae sedis</taxon>
        <taxon>Zoopagomycota</taxon>
        <taxon>Kickxellomycotina</taxon>
        <taxon>Harpellomycetes</taxon>
        <taxon>Harpellales</taxon>
        <taxon>Legeriomycetaceae</taxon>
        <taxon>Smittium</taxon>
    </lineage>
</organism>
<feature type="compositionally biased region" description="Basic and acidic residues" evidence="1">
    <location>
        <begin position="274"/>
        <end position="283"/>
    </location>
</feature>
<feature type="compositionally biased region" description="Low complexity" evidence="1">
    <location>
        <begin position="134"/>
        <end position="143"/>
    </location>
</feature>
<protein>
    <submittedName>
        <fullName evidence="2">Uncharacterized protein</fullName>
    </submittedName>
</protein>
<feature type="compositionally biased region" description="Polar residues" evidence="1">
    <location>
        <begin position="618"/>
        <end position="665"/>
    </location>
</feature>
<feature type="compositionally biased region" description="Basic residues" evidence="1">
    <location>
        <begin position="366"/>
        <end position="379"/>
    </location>
</feature>
<feature type="compositionally biased region" description="Polar residues" evidence="1">
    <location>
        <begin position="718"/>
        <end position="730"/>
    </location>
</feature>
<evidence type="ECO:0000256" key="1">
    <source>
        <dbReference type="SAM" id="MobiDB-lite"/>
    </source>
</evidence>
<accession>A0A2T9Z7D3</accession>
<feature type="compositionally biased region" description="Polar residues" evidence="1">
    <location>
        <begin position="49"/>
        <end position="64"/>
    </location>
</feature>
<feature type="compositionally biased region" description="Acidic residues" evidence="1">
    <location>
        <begin position="825"/>
        <end position="836"/>
    </location>
</feature>
<feature type="region of interest" description="Disordered" evidence="1">
    <location>
        <begin position="618"/>
        <end position="984"/>
    </location>
</feature>
<dbReference type="Proteomes" id="UP000245609">
    <property type="component" value="Unassembled WGS sequence"/>
</dbReference>
<feature type="compositionally biased region" description="Basic residues" evidence="1">
    <location>
        <begin position="1035"/>
        <end position="1048"/>
    </location>
</feature>
<feature type="compositionally biased region" description="Polar residues" evidence="1">
    <location>
        <begin position="941"/>
        <end position="970"/>
    </location>
</feature>
<comment type="caution">
    <text evidence="2">The sequence shown here is derived from an EMBL/GenBank/DDBJ whole genome shotgun (WGS) entry which is preliminary data.</text>
</comment>
<feature type="compositionally biased region" description="Polar residues" evidence="1">
    <location>
        <begin position="900"/>
        <end position="931"/>
    </location>
</feature>
<feature type="compositionally biased region" description="Polar residues" evidence="1">
    <location>
        <begin position="1022"/>
        <end position="1033"/>
    </location>
</feature>
<feature type="compositionally biased region" description="Polar residues" evidence="1">
    <location>
        <begin position="1054"/>
        <end position="1069"/>
    </location>
</feature>
<feature type="region of interest" description="Disordered" evidence="1">
    <location>
        <begin position="1022"/>
        <end position="1075"/>
    </location>
</feature>
<evidence type="ECO:0000313" key="2">
    <source>
        <dbReference type="EMBL" id="PVV00455.1"/>
    </source>
</evidence>
<feature type="compositionally biased region" description="Low complexity" evidence="1">
    <location>
        <begin position="336"/>
        <end position="349"/>
    </location>
</feature>
<feature type="region of interest" description="Disordered" evidence="1">
    <location>
        <begin position="1"/>
        <end position="232"/>
    </location>
</feature>
<feature type="compositionally biased region" description="Polar residues" evidence="1">
    <location>
        <begin position="201"/>
        <end position="221"/>
    </location>
</feature>
<feature type="compositionally biased region" description="Basic residues" evidence="1">
    <location>
        <begin position="530"/>
        <end position="551"/>
    </location>
</feature>
<feature type="compositionally biased region" description="Polar residues" evidence="1">
    <location>
        <begin position="487"/>
        <end position="505"/>
    </location>
</feature>
<feature type="compositionally biased region" description="Basic and acidic residues" evidence="1">
    <location>
        <begin position="107"/>
        <end position="127"/>
    </location>
</feature>
<feature type="compositionally biased region" description="Polar residues" evidence="1">
    <location>
        <begin position="790"/>
        <end position="812"/>
    </location>
</feature>
<feature type="compositionally biased region" description="Polar residues" evidence="1">
    <location>
        <begin position="692"/>
        <end position="710"/>
    </location>
</feature>
<dbReference type="AlphaFoldDB" id="A0A2T9Z7D3"/>